<dbReference type="Pfam" id="PF07660">
    <property type="entry name" value="STN"/>
    <property type="match status" value="1"/>
</dbReference>
<evidence type="ECO:0000259" key="10">
    <source>
        <dbReference type="SMART" id="SM00965"/>
    </source>
</evidence>
<organism evidence="11 12">
    <name type="scientific">Bacteroides xylanisolvens</name>
    <dbReference type="NCBI Taxonomy" id="371601"/>
    <lineage>
        <taxon>Bacteria</taxon>
        <taxon>Pseudomonadati</taxon>
        <taxon>Bacteroidota</taxon>
        <taxon>Bacteroidia</taxon>
        <taxon>Bacteroidales</taxon>
        <taxon>Bacteroidaceae</taxon>
        <taxon>Bacteroides</taxon>
    </lineage>
</organism>
<accession>A0A1I4VU73</accession>
<evidence type="ECO:0000256" key="3">
    <source>
        <dbReference type="ARBA" id="ARBA00022452"/>
    </source>
</evidence>
<dbReference type="EMBL" id="FOUM01000018">
    <property type="protein sequence ID" value="SFN04888.1"/>
    <property type="molecule type" value="Genomic_DNA"/>
</dbReference>
<dbReference type="NCBIfam" id="TIGR04057">
    <property type="entry name" value="SusC_RagA_signa"/>
    <property type="match status" value="1"/>
</dbReference>
<evidence type="ECO:0000313" key="11">
    <source>
        <dbReference type="EMBL" id="SFN04888.1"/>
    </source>
</evidence>
<reference evidence="11 12" key="1">
    <citation type="submission" date="2016-10" db="EMBL/GenBank/DDBJ databases">
        <authorList>
            <person name="de Groot N.N."/>
        </authorList>
    </citation>
    <scope>NUCLEOTIDE SEQUENCE [LARGE SCALE GENOMIC DNA]</scope>
    <source>
        <strain evidence="11 12">NLAE-zl-C202</strain>
    </source>
</reference>
<keyword evidence="5 9" id="KW-0732">Signal</keyword>
<gene>
    <name evidence="11" type="ORF">SAMN05216250_11834</name>
</gene>
<evidence type="ECO:0000256" key="8">
    <source>
        <dbReference type="PROSITE-ProRule" id="PRU01360"/>
    </source>
</evidence>
<dbReference type="InterPro" id="IPR011662">
    <property type="entry name" value="Secretin/TonB_short_N"/>
</dbReference>
<sequence length="1108" mass="122964">MKEIIKHKYSYLLFFLLLVSCFASAYGQERTITLNLSKVPLNTALKEIEKQTSMSVVYNTNDVDINRVISIKVTKESLNNVMNQLFRGVNVSFSIVDNHIVLSAKSNKEDQQKKTPITVSGTVTDSKGEPLIGVSILVKGTSNGTITDMDGNFKIQAAKGDVLEVSYIGYASQAITLTSAQPLKVTLGEDTQVLDEVVVTALGIKRATKALSYNVQEVKGDELTTVKSANFMNSLAGKVAGVNINASSSGVGGATRVVMRGTKSISSDNNALYVIDGVPIFNTNKGDTNGQYSAQPRGEGISDINPEDIESMSVLSGPAAAALYGSNAASGVILITTKKGKEGKARIIISNNSTFSNPFIMPEFQNSYINRAGSFASWGDKASSLFGTYEPKDFFNTGTNIQNNVSLSVGNEKNQTYLSVGTTNATGIIQNSKYDRYNFTFRNTTKFLKDKMTLDVGFSYIIQEDLNLMAQGEYFNPLPAVYLFPRGENFEAVRMYKTYDTTRKIDVQNWGWGDPGYSMKNNPYWVANEMNHGMKKQRYMANASLKYEILDWLDVTGRVRIDNATNDYSDKRNASTDLYFTNSSIYGFYKYYKADDRQAYADVMANINKRFGDLSLSANIGGSFTQTYYDERGFQGGLKDMSNVFSLYNMTTTLDKDTYPIESGYKQRTNSIFASVEIGWKSMLYMTLTGRNDWDSALINTEQSSFFYPSIGLSGVISEMVKLPKAITYLKVRGSFASVGAPIPKNLSSNKTYEWDPATSQWKLQTYRPLPKLYPERTNSWEAGLNAKFFNNSLSLEVTWYKANTRKQTFQVPLSGTAVYATMYAQSGNIENKGMEFSLGYNKSWGDFSWNSNLTFSFNKNKIVELLDDAVDDEGNHYSLNEIDKGGIGSAKVILRKGGSMGDMYVTNRLKRDNEGNVYIDKASQNVKKEDIKNSDEFIHIGSVLPKSNLGFRNDFSYKGISLGFMLAARFGGIVISPTQAVMDQFGVSKVTALARDNEGVPVNNGKVDPQTYYTEVGGISGLMSNYVYSATNVRLQELSVGYSLPAKWFNNKCNLSLSITGHNLWMIYNKAPFDPEATASTGTYYQGVDYFMQPSLRSWGFNVKIQF</sequence>
<dbReference type="Gene3D" id="2.60.40.1120">
    <property type="entry name" value="Carboxypeptidase-like, regulatory domain"/>
    <property type="match status" value="1"/>
</dbReference>
<dbReference type="PANTHER" id="PTHR30069">
    <property type="entry name" value="TONB-DEPENDENT OUTER MEMBRANE RECEPTOR"/>
    <property type="match status" value="1"/>
</dbReference>
<evidence type="ECO:0000256" key="4">
    <source>
        <dbReference type="ARBA" id="ARBA00022692"/>
    </source>
</evidence>
<dbReference type="PANTHER" id="PTHR30069:SF29">
    <property type="entry name" value="HEMOGLOBIN AND HEMOGLOBIN-HAPTOGLOBIN-BINDING PROTEIN 1-RELATED"/>
    <property type="match status" value="1"/>
</dbReference>
<dbReference type="InterPro" id="IPR023997">
    <property type="entry name" value="TonB-dep_OMP_SusC/RagA_CS"/>
</dbReference>
<proteinExistence type="inferred from homology"/>
<dbReference type="GO" id="GO:0015344">
    <property type="term" value="F:siderophore uptake transmembrane transporter activity"/>
    <property type="evidence" value="ECO:0007669"/>
    <property type="project" value="TreeGrafter"/>
</dbReference>
<evidence type="ECO:0000256" key="6">
    <source>
        <dbReference type="ARBA" id="ARBA00023136"/>
    </source>
</evidence>
<dbReference type="SUPFAM" id="SSF56935">
    <property type="entry name" value="Porins"/>
    <property type="match status" value="1"/>
</dbReference>
<evidence type="ECO:0000256" key="5">
    <source>
        <dbReference type="ARBA" id="ARBA00022729"/>
    </source>
</evidence>
<dbReference type="RefSeq" id="WP_074910107.1">
    <property type="nucleotide sequence ID" value="NZ_FOUM01000018.1"/>
</dbReference>
<feature type="chain" id="PRO_5010271479" evidence="9">
    <location>
        <begin position="26"/>
        <end position="1108"/>
    </location>
</feature>
<protein>
    <submittedName>
        <fullName evidence="11">TonB-linked outer membrane protein, SusC/RagA family</fullName>
    </submittedName>
</protein>
<dbReference type="FunFam" id="2.60.40.1120:FF:000003">
    <property type="entry name" value="Outer membrane protein Omp121"/>
    <property type="match status" value="1"/>
</dbReference>
<dbReference type="GO" id="GO:0009279">
    <property type="term" value="C:cell outer membrane"/>
    <property type="evidence" value="ECO:0007669"/>
    <property type="project" value="UniProtKB-SubCell"/>
</dbReference>
<comment type="similarity">
    <text evidence="8">Belongs to the TonB-dependent receptor family.</text>
</comment>
<evidence type="ECO:0000256" key="1">
    <source>
        <dbReference type="ARBA" id="ARBA00004571"/>
    </source>
</evidence>
<dbReference type="Pfam" id="PF07715">
    <property type="entry name" value="Plug"/>
    <property type="match status" value="1"/>
</dbReference>
<feature type="signal peptide" evidence="9">
    <location>
        <begin position="1"/>
        <end position="25"/>
    </location>
</feature>
<dbReference type="InterPro" id="IPR023996">
    <property type="entry name" value="TonB-dep_OMP_SusC/RagA"/>
</dbReference>
<keyword evidence="6 8" id="KW-0472">Membrane</keyword>
<dbReference type="AlphaFoldDB" id="A0A1I4VU73"/>
<keyword evidence="4 8" id="KW-0812">Transmembrane</keyword>
<dbReference type="Gene3D" id="2.170.130.10">
    <property type="entry name" value="TonB-dependent receptor, plug domain"/>
    <property type="match status" value="1"/>
</dbReference>
<keyword evidence="2 8" id="KW-0813">Transport</keyword>
<dbReference type="PROSITE" id="PS52016">
    <property type="entry name" value="TONB_DEPENDENT_REC_3"/>
    <property type="match status" value="1"/>
</dbReference>
<dbReference type="Pfam" id="PF13715">
    <property type="entry name" value="CarbopepD_reg_2"/>
    <property type="match status" value="1"/>
</dbReference>
<evidence type="ECO:0000256" key="9">
    <source>
        <dbReference type="SAM" id="SignalP"/>
    </source>
</evidence>
<dbReference type="PROSITE" id="PS51257">
    <property type="entry name" value="PROKAR_LIPOPROTEIN"/>
    <property type="match status" value="1"/>
</dbReference>
<dbReference type="NCBIfam" id="TIGR04056">
    <property type="entry name" value="OMP_RagA_SusC"/>
    <property type="match status" value="1"/>
</dbReference>
<keyword evidence="7 8" id="KW-0998">Cell outer membrane</keyword>
<dbReference type="InterPro" id="IPR037066">
    <property type="entry name" value="Plug_dom_sf"/>
</dbReference>
<dbReference type="InterPro" id="IPR008969">
    <property type="entry name" value="CarboxyPept-like_regulatory"/>
</dbReference>
<comment type="subcellular location">
    <subcellularLocation>
        <location evidence="1 8">Cell outer membrane</location>
        <topology evidence="1 8">Multi-pass membrane protein</topology>
    </subcellularLocation>
</comment>
<dbReference type="Gene3D" id="2.40.170.20">
    <property type="entry name" value="TonB-dependent receptor, beta-barrel domain"/>
    <property type="match status" value="1"/>
</dbReference>
<keyword evidence="3 8" id="KW-1134">Transmembrane beta strand</keyword>
<dbReference type="InterPro" id="IPR012910">
    <property type="entry name" value="Plug_dom"/>
</dbReference>
<feature type="domain" description="Secretin/TonB short N-terminal" evidence="10">
    <location>
        <begin position="54"/>
        <end position="105"/>
    </location>
</feature>
<name>A0A1I4VU73_9BACE</name>
<dbReference type="SMART" id="SM00965">
    <property type="entry name" value="STN"/>
    <property type="match status" value="1"/>
</dbReference>
<dbReference type="InterPro" id="IPR036942">
    <property type="entry name" value="Beta-barrel_TonB_sf"/>
</dbReference>
<evidence type="ECO:0000313" key="12">
    <source>
        <dbReference type="Proteomes" id="UP000183766"/>
    </source>
</evidence>
<dbReference type="InterPro" id="IPR039426">
    <property type="entry name" value="TonB-dep_rcpt-like"/>
</dbReference>
<dbReference type="Proteomes" id="UP000183766">
    <property type="component" value="Unassembled WGS sequence"/>
</dbReference>
<evidence type="ECO:0000256" key="7">
    <source>
        <dbReference type="ARBA" id="ARBA00023237"/>
    </source>
</evidence>
<evidence type="ECO:0000256" key="2">
    <source>
        <dbReference type="ARBA" id="ARBA00022448"/>
    </source>
</evidence>
<dbReference type="SUPFAM" id="SSF49464">
    <property type="entry name" value="Carboxypeptidase regulatory domain-like"/>
    <property type="match status" value="1"/>
</dbReference>
<dbReference type="GO" id="GO:0044718">
    <property type="term" value="P:siderophore transmembrane transport"/>
    <property type="evidence" value="ECO:0007669"/>
    <property type="project" value="TreeGrafter"/>
</dbReference>